<evidence type="ECO:0000259" key="1">
    <source>
        <dbReference type="SMART" id="SM00382"/>
    </source>
</evidence>
<dbReference type="EMBL" id="CAEZUX010000072">
    <property type="protein sequence ID" value="CAB4616234.1"/>
    <property type="molecule type" value="Genomic_DNA"/>
</dbReference>
<dbReference type="SUPFAM" id="SSF52540">
    <property type="entry name" value="P-loop containing nucleoside triphosphate hydrolases"/>
    <property type="match status" value="1"/>
</dbReference>
<dbReference type="Pfam" id="PF07728">
    <property type="entry name" value="AAA_5"/>
    <property type="match status" value="1"/>
</dbReference>
<dbReference type="AlphaFoldDB" id="A0A6J6HYD7"/>
<dbReference type="GO" id="GO:0016887">
    <property type="term" value="F:ATP hydrolysis activity"/>
    <property type="evidence" value="ECO:0007669"/>
    <property type="project" value="InterPro"/>
</dbReference>
<dbReference type="PANTHER" id="PTHR42759">
    <property type="entry name" value="MOXR FAMILY PROTEIN"/>
    <property type="match status" value="1"/>
</dbReference>
<sequence length="287" mass="32239">MAPRFDSVQQVRDGLKAVNYLADDGIAGVAFLADRLAKPILVEGPAGTGKTQLAKSIAEMTGARLIRLQCYEGLDESKALYEWNYKKQLLRIQADKNSDSWSDVHDDIFGDEFLLTRPLLEAITAEEPVVLLIDEVDRVEVETEALLLEILSEYQVSIPELGTITAKQIPMVFLTSNNTRELSEALKRRCLFLHVDYPQMDREKEIVLTKVEGITEMLADQVARIVRSIRQLDLKKSPSVSETLDWARTLVLLGLETIDAEQAKETLHVLLKYQTDIAKAAKELSID</sequence>
<dbReference type="GO" id="GO:0005524">
    <property type="term" value="F:ATP binding"/>
    <property type="evidence" value="ECO:0007669"/>
    <property type="project" value="InterPro"/>
</dbReference>
<dbReference type="PANTHER" id="PTHR42759:SF1">
    <property type="entry name" value="MAGNESIUM-CHELATASE SUBUNIT CHLD"/>
    <property type="match status" value="1"/>
</dbReference>
<gene>
    <name evidence="2" type="ORF">UFOPK1874_00732</name>
</gene>
<proteinExistence type="predicted"/>
<reference evidence="2" key="1">
    <citation type="submission" date="2020-05" db="EMBL/GenBank/DDBJ databases">
        <authorList>
            <person name="Chiriac C."/>
            <person name="Salcher M."/>
            <person name="Ghai R."/>
            <person name="Kavagutti S V."/>
        </authorList>
    </citation>
    <scope>NUCLEOTIDE SEQUENCE</scope>
</reference>
<dbReference type="InterPro" id="IPR050764">
    <property type="entry name" value="CbbQ/NirQ/NorQ/GpvN"/>
</dbReference>
<dbReference type="InterPro" id="IPR027417">
    <property type="entry name" value="P-loop_NTPase"/>
</dbReference>
<dbReference type="InterPro" id="IPR003593">
    <property type="entry name" value="AAA+_ATPase"/>
</dbReference>
<dbReference type="SMART" id="SM00382">
    <property type="entry name" value="AAA"/>
    <property type="match status" value="1"/>
</dbReference>
<evidence type="ECO:0000313" key="2">
    <source>
        <dbReference type="EMBL" id="CAB4616234.1"/>
    </source>
</evidence>
<name>A0A6J6HYD7_9ZZZZ</name>
<dbReference type="InterPro" id="IPR011704">
    <property type="entry name" value="ATPase_dyneun-rel_AAA"/>
</dbReference>
<accession>A0A6J6HYD7</accession>
<dbReference type="CDD" id="cd00009">
    <property type="entry name" value="AAA"/>
    <property type="match status" value="1"/>
</dbReference>
<protein>
    <submittedName>
        <fullName evidence="2">Unannotated protein</fullName>
    </submittedName>
</protein>
<organism evidence="2">
    <name type="scientific">freshwater metagenome</name>
    <dbReference type="NCBI Taxonomy" id="449393"/>
    <lineage>
        <taxon>unclassified sequences</taxon>
        <taxon>metagenomes</taxon>
        <taxon>ecological metagenomes</taxon>
    </lineage>
</organism>
<feature type="domain" description="AAA+ ATPase" evidence="1">
    <location>
        <begin position="36"/>
        <end position="201"/>
    </location>
</feature>
<dbReference type="Gene3D" id="3.40.50.300">
    <property type="entry name" value="P-loop containing nucleotide triphosphate hydrolases"/>
    <property type="match status" value="1"/>
</dbReference>